<evidence type="ECO:0000313" key="1">
    <source>
        <dbReference type="EMBL" id="PND36504.1"/>
    </source>
</evidence>
<dbReference type="Proteomes" id="UP000235916">
    <property type="component" value="Unassembled WGS sequence"/>
</dbReference>
<accession>A0A2N8KSR7</accession>
<gene>
    <name evidence="1" type="ORF">C1O66_22770</name>
</gene>
<dbReference type="AlphaFoldDB" id="A0A2N8KSR7"/>
<sequence length="132" mass="13649">MTLFSAFILRRARGLQLGLALCLALGLLVMGSAPAQAWGLIAAQQSATICATDLNDADGFTSWTEVTVEPTVDTPVTGAELGDGLEAPELGLPPSGLQLSATSLSPPGAKLPYLIDAPWLEGLQRPPRPRGG</sequence>
<comment type="caution">
    <text evidence="1">The sequence shown here is derived from an EMBL/GenBank/DDBJ whole genome shotgun (WGS) entry which is preliminary data.</text>
</comment>
<reference evidence="1 2" key="1">
    <citation type="submission" date="2018-01" db="EMBL/GenBank/DDBJ databases">
        <title>Draft genome sequence of Paucibacter aquatile CR182 isolated from freshwater of the Nakdong River.</title>
        <authorList>
            <person name="Choi A."/>
            <person name="Chung E.J."/>
        </authorList>
    </citation>
    <scope>NUCLEOTIDE SEQUENCE [LARGE SCALE GENOMIC DNA]</scope>
    <source>
        <strain evidence="1 2">CR182</strain>
    </source>
</reference>
<keyword evidence="2" id="KW-1185">Reference proteome</keyword>
<protein>
    <submittedName>
        <fullName evidence="1">Uncharacterized protein</fullName>
    </submittedName>
</protein>
<name>A0A2N8KSR7_9BURK</name>
<proteinExistence type="predicted"/>
<dbReference type="EMBL" id="POSP01000004">
    <property type="protein sequence ID" value="PND36504.1"/>
    <property type="molecule type" value="Genomic_DNA"/>
</dbReference>
<organism evidence="1 2">
    <name type="scientific">Kinneretia aquatilis</name>
    <dbReference type="NCBI Taxonomy" id="2070761"/>
    <lineage>
        <taxon>Bacteria</taxon>
        <taxon>Pseudomonadati</taxon>
        <taxon>Pseudomonadota</taxon>
        <taxon>Betaproteobacteria</taxon>
        <taxon>Burkholderiales</taxon>
        <taxon>Sphaerotilaceae</taxon>
        <taxon>Roseateles</taxon>
    </lineage>
</organism>
<dbReference type="RefSeq" id="WP_102770277.1">
    <property type="nucleotide sequence ID" value="NZ_POSP01000004.1"/>
</dbReference>
<evidence type="ECO:0000313" key="2">
    <source>
        <dbReference type="Proteomes" id="UP000235916"/>
    </source>
</evidence>